<dbReference type="HOGENOM" id="CLU_2656104_0_0_1"/>
<reference evidence="1 2" key="1">
    <citation type="submission" date="2014-04" db="EMBL/GenBank/DDBJ databases">
        <authorList>
            <consortium name="DOE Joint Genome Institute"/>
            <person name="Kuo A."/>
            <person name="Ruytinx J."/>
            <person name="Rineau F."/>
            <person name="Colpaert J."/>
            <person name="Kohler A."/>
            <person name="Nagy L.G."/>
            <person name="Floudas D."/>
            <person name="Copeland A."/>
            <person name="Barry K.W."/>
            <person name="Cichocki N."/>
            <person name="Veneault-Fourrey C."/>
            <person name="LaButti K."/>
            <person name="Lindquist E.A."/>
            <person name="Lipzen A."/>
            <person name="Lundell T."/>
            <person name="Morin E."/>
            <person name="Murat C."/>
            <person name="Sun H."/>
            <person name="Tunlid A."/>
            <person name="Henrissat B."/>
            <person name="Grigoriev I.V."/>
            <person name="Hibbett D.S."/>
            <person name="Martin F."/>
            <person name="Nordberg H.P."/>
            <person name="Cantor M.N."/>
            <person name="Hua S.X."/>
        </authorList>
    </citation>
    <scope>NUCLEOTIDE SEQUENCE [LARGE SCALE GENOMIC DNA]</scope>
    <source>
        <strain evidence="1 2">UH-Slu-Lm8-n1</strain>
    </source>
</reference>
<protein>
    <submittedName>
        <fullName evidence="1">Uncharacterized protein</fullName>
    </submittedName>
</protein>
<proteinExistence type="predicted"/>
<evidence type="ECO:0000313" key="1">
    <source>
        <dbReference type="EMBL" id="KIK45962.1"/>
    </source>
</evidence>
<keyword evidence="2" id="KW-1185">Reference proteome</keyword>
<dbReference type="Proteomes" id="UP000054485">
    <property type="component" value="Unassembled WGS sequence"/>
</dbReference>
<sequence length="76" mass="8450">MIARRWPVEVSYVTTPGLVSVTSSSARSCLSSADQFQSFKYGDNRSWEQAIHSGEGNTTTIIMHKGQSGHNEQTRF</sequence>
<organism evidence="1 2">
    <name type="scientific">Suillus luteus UH-Slu-Lm8-n1</name>
    <dbReference type="NCBI Taxonomy" id="930992"/>
    <lineage>
        <taxon>Eukaryota</taxon>
        <taxon>Fungi</taxon>
        <taxon>Dikarya</taxon>
        <taxon>Basidiomycota</taxon>
        <taxon>Agaricomycotina</taxon>
        <taxon>Agaricomycetes</taxon>
        <taxon>Agaricomycetidae</taxon>
        <taxon>Boletales</taxon>
        <taxon>Suillineae</taxon>
        <taxon>Suillaceae</taxon>
        <taxon>Suillus</taxon>
    </lineage>
</organism>
<evidence type="ECO:0000313" key="2">
    <source>
        <dbReference type="Proteomes" id="UP000054485"/>
    </source>
</evidence>
<dbReference type="EMBL" id="KN835165">
    <property type="protein sequence ID" value="KIK45962.1"/>
    <property type="molecule type" value="Genomic_DNA"/>
</dbReference>
<accession>A0A0D0BJ56</accession>
<dbReference type="InParanoid" id="A0A0D0BJ56"/>
<reference evidence="2" key="2">
    <citation type="submission" date="2015-01" db="EMBL/GenBank/DDBJ databases">
        <title>Evolutionary Origins and Diversification of the Mycorrhizal Mutualists.</title>
        <authorList>
            <consortium name="DOE Joint Genome Institute"/>
            <consortium name="Mycorrhizal Genomics Consortium"/>
            <person name="Kohler A."/>
            <person name="Kuo A."/>
            <person name="Nagy L.G."/>
            <person name="Floudas D."/>
            <person name="Copeland A."/>
            <person name="Barry K.W."/>
            <person name="Cichocki N."/>
            <person name="Veneault-Fourrey C."/>
            <person name="LaButti K."/>
            <person name="Lindquist E.A."/>
            <person name="Lipzen A."/>
            <person name="Lundell T."/>
            <person name="Morin E."/>
            <person name="Murat C."/>
            <person name="Riley R."/>
            <person name="Ohm R."/>
            <person name="Sun H."/>
            <person name="Tunlid A."/>
            <person name="Henrissat B."/>
            <person name="Grigoriev I.V."/>
            <person name="Hibbett D.S."/>
            <person name="Martin F."/>
        </authorList>
    </citation>
    <scope>NUCLEOTIDE SEQUENCE [LARGE SCALE GENOMIC DNA]</scope>
    <source>
        <strain evidence="2">UH-Slu-Lm8-n1</strain>
    </source>
</reference>
<dbReference type="AlphaFoldDB" id="A0A0D0BJ56"/>
<gene>
    <name evidence="1" type="ORF">CY34DRAFT_800974</name>
</gene>
<name>A0A0D0BJ56_9AGAM</name>